<evidence type="ECO:0000313" key="2">
    <source>
        <dbReference type="Proteomes" id="UP000789572"/>
    </source>
</evidence>
<dbReference type="OrthoDB" id="10248513at2759"/>
<comment type="caution">
    <text evidence="1">The sequence shown here is derived from an EMBL/GenBank/DDBJ whole genome shotgun (WGS) entry which is preliminary data.</text>
</comment>
<keyword evidence="2" id="KW-1185">Reference proteome</keyword>
<accession>A0A9N8Z3I2</accession>
<sequence>MSSINDSRIFALPTVDFGLYFENNTSPESIHECKKAADGLRDYGAILVKDPRATKADNDRFLDMMEDYYAQSHEVKMRDARPDVGYQVGVTPEFTEEARCIRDPKCHQIIDRMPEENRPIRPLGPDPKWRFMWPIGQRAVETRYARLHPTPVVPEAFKDTWTDVMNNWGDQMHRAGLTVLEMAAIGFGMASNTIRDMTVGGAHLLAPTGSDLEKHGKIGSILAAFHYDLNLISVHGKSRYPGLYIWPRNGNDRILVQVPDGYLLVQAGKQLEWLTGGEILAGYHEVIVTEETLKAVEMAKVTRPNRPLWRISSTFFLHLSTEATLQPLEPFPKDDNRYPPICVGEYVSSELNHIKLIKDEPMGYVS</sequence>
<gene>
    <name evidence="1" type="ORF">POCULU_LOCUS1038</name>
</gene>
<organism evidence="1 2">
    <name type="scientific">Paraglomus occultum</name>
    <dbReference type="NCBI Taxonomy" id="144539"/>
    <lineage>
        <taxon>Eukaryota</taxon>
        <taxon>Fungi</taxon>
        <taxon>Fungi incertae sedis</taxon>
        <taxon>Mucoromycota</taxon>
        <taxon>Glomeromycotina</taxon>
        <taxon>Glomeromycetes</taxon>
        <taxon>Paraglomerales</taxon>
        <taxon>Paraglomeraceae</taxon>
        <taxon>Paraglomus</taxon>
    </lineage>
</organism>
<evidence type="ECO:0000313" key="1">
    <source>
        <dbReference type="EMBL" id="CAG8470915.1"/>
    </source>
</evidence>
<dbReference type="InterPro" id="IPR027443">
    <property type="entry name" value="IPNS-like_sf"/>
</dbReference>
<dbReference type="Proteomes" id="UP000789572">
    <property type="component" value="Unassembled WGS sequence"/>
</dbReference>
<reference evidence="1" key="1">
    <citation type="submission" date="2021-06" db="EMBL/GenBank/DDBJ databases">
        <authorList>
            <person name="Kallberg Y."/>
            <person name="Tangrot J."/>
            <person name="Rosling A."/>
        </authorList>
    </citation>
    <scope>NUCLEOTIDE SEQUENCE</scope>
    <source>
        <strain evidence="1">IA702</strain>
    </source>
</reference>
<dbReference type="Gene3D" id="2.60.120.330">
    <property type="entry name" value="B-lactam Antibiotic, Isopenicillin N Synthase, Chain"/>
    <property type="match status" value="1"/>
</dbReference>
<protein>
    <submittedName>
        <fullName evidence="1">6457_t:CDS:1</fullName>
    </submittedName>
</protein>
<dbReference type="AlphaFoldDB" id="A0A9N8Z3I2"/>
<dbReference type="SUPFAM" id="SSF51197">
    <property type="entry name" value="Clavaminate synthase-like"/>
    <property type="match status" value="1"/>
</dbReference>
<dbReference type="EMBL" id="CAJVPJ010000068">
    <property type="protein sequence ID" value="CAG8470915.1"/>
    <property type="molecule type" value="Genomic_DNA"/>
</dbReference>
<name>A0A9N8Z3I2_9GLOM</name>
<proteinExistence type="predicted"/>